<organism evidence="2 3">
    <name type="scientific">Pyrococcus yayanosii (strain CH1 / JCM 16557)</name>
    <dbReference type="NCBI Taxonomy" id="529709"/>
    <lineage>
        <taxon>Archaea</taxon>
        <taxon>Methanobacteriati</taxon>
        <taxon>Methanobacteriota</taxon>
        <taxon>Thermococci</taxon>
        <taxon>Thermococcales</taxon>
        <taxon>Thermococcaceae</taxon>
        <taxon>Pyrococcus</taxon>
    </lineage>
</organism>
<dbReference type="AlphaFoldDB" id="F8AGX9"/>
<feature type="transmembrane region" description="Helical" evidence="1">
    <location>
        <begin position="55"/>
        <end position="73"/>
    </location>
</feature>
<keyword evidence="3" id="KW-1185">Reference proteome</keyword>
<evidence type="ECO:0000256" key="1">
    <source>
        <dbReference type="SAM" id="Phobius"/>
    </source>
</evidence>
<keyword evidence="1" id="KW-0812">Transmembrane</keyword>
<gene>
    <name evidence="2" type="ordered locus">PYCH_03420</name>
</gene>
<dbReference type="RefSeq" id="WP_013905094.1">
    <property type="nucleotide sequence ID" value="NC_015680.1"/>
</dbReference>
<dbReference type="Proteomes" id="UP000008386">
    <property type="component" value="Chromosome"/>
</dbReference>
<name>F8AGX9_PYRYC</name>
<feature type="transmembrane region" description="Helical" evidence="1">
    <location>
        <begin position="175"/>
        <end position="196"/>
    </location>
</feature>
<keyword evidence="1" id="KW-1133">Transmembrane helix</keyword>
<proteinExistence type="predicted"/>
<sequence length="204" mass="22725">MEEVRELKEVLERVEGKLIAAGKIYAAINFAFWLLVMAIYYVVIGLTELPGWANGLYWGSAVVVAIFFIGKVWGRFVKLYRAVEKGGEIGRAWILPIVASWMIGSVIGWGIIPRTSMAVNETARLAVGFLTFIGISLLGQWLVLTGGHWREREMIPSFLLPLLAVPIAWKMENGAIVWAGFVVTVGFTATVLLYLYSAFRAIER</sequence>
<dbReference type="EMBL" id="CP002779">
    <property type="protein sequence ID" value="AEH24037.1"/>
    <property type="molecule type" value="Genomic_DNA"/>
</dbReference>
<keyword evidence="1" id="KW-0472">Membrane</keyword>
<reference evidence="2 3" key="1">
    <citation type="journal article" date="2011" name="J. Bacteriol.">
        <title>Complete genome sequence of the obligate piezophilic hyperthermophilic archaeon Pyrococcus yayanosii CH1.</title>
        <authorList>
            <person name="Jun X."/>
            <person name="Lupeng L."/>
            <person name="Minjuan X."/>
            <person name="Oger P."/>
            <person name="Fengping W."/>
            <person name="Jebbar M."/>
            <person name="Xiang X."/>
        </authorList>
    </citation>
    <scope>NUCLEOTIDE SEQUENCE [LARGE SCALE GENOMIC DNA]</scope>
    <source>
        <strain evidence="3">CH1 / JCM 16557</strain>
    </source>
</reference>
<dbReference type="GeneID" id="10836918"/>
<dbReference type="STRING" id="529709.PYCH_03420"/>
<feature type="transmembrane region" description="Helical" evidence="1">
    <location>
        <begin position="124"/>
        <end position="144"/>
    </location>
</feature>
<feature type="transmembrane region" description="Helical" evidence="1">
    <location>
        <begin position="21"/>
        <end position="43"/>
    </location>
</feature>
<evidence type="ECO:0000313" key="2">
    <source>
        <dbReference type="EMBL" id="AEH24037.1"/>
    </source>
</evidence>
<evidence type="ECO:0000313" key="3">
    <source>
        <dbReference type="Proteomes" id="UP000008386"/>
    </source>
</evidence>
<feature type="transmembrane region" description="Helical" evidence="1">
    <location>
        <begin position="93"/>
        <end position="112"/>
    </location>
</feature>
<dbReference type="HOGENOM" id="CLU_1399806_0_0_2"/>
<accession>F8AGX9</accession>
<dbReference type="KEGG" id="pya:PYCH_03420"/>
<dbReference type="eggNOG" id="arCOG05800">
    <property type="taxonomic scope" value="Archaea"/>
</dbReference>
<protein>
    <submittedName>
        <fullName evidence="2">Uncharacterized protein</fullName>
    </submittedName>
</protein>
<dbReference type="OrthoDB" id="86220at2157"/>